<proteinExistence type="predicted"/>
<evidence type="ECO:0000313" key="3">
    <source>
        <dbReference type="EMBL" id="MCT2588565.1"/>
    </source>
</evidence>
<dbReference type="Proteomes" id="UP001156389">
    <property type="component" value="Unassembled WGS sequence"/>
</dbReference>
<dbReference type="SUPFAM" id="SSF48452">
    <property type="entry name" value="TPR-like"/>
    <property type="match status" value="1"/>
</dbReference>
<dbReference type="RefSeq" id="WP_260215474.1">
    <property type="nucleotide sequence ID" value="NZ_JAJAGO010000001.1"/>
</dbReference>
<keyword evidence="4" id="KW-1185">Reference proteome</keyword>
<comment type="caution">
    <text evidence="3">The sequence shown here is derived from an EMBL/GenBank/DDBJ whole genome shotgun (WGS) entry which is preliminary data.</text>
</comment>
<dbReference type="PANTHER" id="PTHR47691">
    <property type="entry name" value="REGULATOR-RELATED"/>
    <property type="match status" value="1"/>
</dbReference>
<name>A0ABT2JMH0_9ACTN</name>
<evidence type="ECO:0000313" key="4">
    <source>
        <dbReference type="Proteomes" id="UP001156389"/>
    </source>
</evidence>
<feature type="compositionally biased region" description="Low complexity" evidence="1">
    <location>
        <begin position="750"/>
        <end position="761"/>
    </location>
</feature>
<gene>
    <name evidence="3" type="ORF">LHJ74_01150</name>
</gene>
<feature type="compositionally biased region" description="Basic and acidic residues" evidence="1">
    <location>
        <begin position="1"/>
        <end position="13"/>
    </location>
</feature>
<dbReference type="EMBL" id="JAJAGO010000001">
    <property type="protein sequence ID" value="MCT2588565.1"/>
    <property type="molecule type" value="Genomic_DNA"/>
</dbReference>
<reference evidence="3 4" key="1">
    <citation type="submission" date="2021-10" db="EMBL/GenBank/DDBJ databases">
        <title>Streptomyces gossypii sp. nov., isolated from soil collected from cotton field.</title>
        <authorList>
            <person name="Ge X."/>
            <person name="Chen X."/>
            <person name="Liu W."/>
        </authorList>
    </citation>
    <scope>NUCLEOTIDE SEQUENCE [LARGE SCALE GENOMIC DNA]</scope>
    <source>
        <strain evidence="3 4">N2-109</strain>
    </source>
</reference>
<dbReference type="PRINTS" id="PR00364">
    <property type="entry name" value="DISEASERSIST"/>
</dbReference>
<dbReference type="PANTHER" id="PTHR47691:SF3">
    <property type="entry name" value="HTH-TYPE TRANSCRIPTIONAL REGULATOR RV0890C-RELATED"/>
    <property type="match status" value="1"/>
</dbReference>
<dbReference type="InterPro" id="IPR027417">
    <property type="entry name" value="P-loop_NTPase"/>
</dbReference>
<dbReference type="InterPro" id="IPR011990">
    <property type="entry name" value="TPR-like_helical_dom_sf"/>
</dbReference>
<evidence type="ECO:0000259" key="2">
    <source>
        <dbReference type="Pfam" id="PF25872"/>
    </source>
</evidence>
<evidence type="ECO:0000256" key="1">
    <source>
        <dbReference type="SAM" id="MobiDB-lite"/>
    </source>
</evidence>
<dbReference type="Pfam" id="PF25872">
    <property type="entry name" value="HTH_77"/>
    <property type="match status" value="1"/>
</dbReference>
<feature type="region of interest" description="Disordered" evidence="1">
    <location>
        <begin position="1"/>
        <end position="30"/>
    </location>
</feature>
<dbReference type="Gene3D" id="1.25.40.10">
    <property type="entry name" value="Tetratricopeptide repeat domain"/>
    <property type="match status" value="1"/>
</dbReference>
<feature type="compositionally biased region" description="Gly residues" evidence="1">
    <location>
        <begin position="726"/>
        <end position="735"/>
    </location>
</feature>
<dbReference type="InterPro" id="IPR058852">
    <property type="entry name" value="HTH_77"/>
</dbReference>
<dbReference type="Gene3D" id="3.40.50.300">
    <property type="entry name" value="P-loop containing nucleotide triphosphate hydrolases"/>
    <property type="match status" value="1"/>
</dbReference>
<feature type="domain" description="Winged helix-turn-helix" evidence="2">
    <location>
        <begin position="273"/>
        <end position="346"/>
    </location>
</feature>
<sequence>MRRFQRSEPKSRDVPAPPRAPGNLPSPLNQFTGRRTEAARLRERAARNRLVTVTGVGGIGKTRLALHCAERMQKRFCNGVWMVDLSELRDTALLDHTVVEALELADNRGVSPRSVLLNHLARREMLIVLDGFEQLDEEVAALADELLRRSPGLRILAAGRRPVGLTGEHLFPLGPMSPPEAADLFTERAGAVLPGFTARGPRREAVTELCRRLDGIPLALELAAGRLRALSVEQLAQRLDDRFGLLTGNGHQPVSRHRTLRTAIGWSHELCSPRERLLWARLSVFDGDFDLEAAEYLCAGGDLHAAQVLPVLAELVAQSVVLREEREGADGQARYRLLDTVREYGAGWLAELDETERLRRRHRDWYLGLATWCELDWFSPRQADVVARIEQELPNLRLALEYSLENQDEAHIGQYLAATLWFYWLGCGRLAEGRQWLDRALALEGDQPEARAKALWVSGLTAVVHGEAATALGALHECLQLAEAHGDESALAYATQTLGALAVADGDTALGKGLLAEALERFRALGELNTLVIVAQLQLAMAHAFEGDLTKAAVLSEEAREISADSGERWALSYTLYVLAHVRLARGEPGRARALSVAGLTVKRELGDVLGMVLALEQLAALTVGQRPERAAELLGAAQAGWQALGARYAEGPGAGPVTDVPVGAGWCGAWRAGDSCRRRALDALGEAAYDAAWLRGAQLGVPAVAAREVDEHGRAAPELPAGHALRGGSGGGRAQGRSAADTRQPACPPAAGAEGGQQAS</sequence>
<protein>
    <submittedName>
        <fullName evidence="3">Regulator</fullName>
    </submittedName>
</protein>
<organism evidence="3 4">
    <name type="scientific">Streptomyces gossypii</name>
    <dbReference type="NCBI Taxonomy" id="2883101"/>
    <lineage>
        <taxon>Bacteria</taxon>
        <taxon>Bacillati</taxon>
        <taxon>Actinomycetota</taxon>
        <taxon>Actinomycetes</taxon>
        <taxon>Kitasatosporales</taxon>
        <taxon>Streptomycetaceae</taxon>
        <taxon>Streptomyces</taxon>
    </lineage>
</organism>
<dbReference type="SUPFAM" id="SSF52540">
    <property type="entry name" value="P-loop containing nucleoside triphosphate hydrolases"/>
    <property type="match status" value="1"/>
</dbReference>
<accession>A0ABT2JMH0</accession>
<feature type="region of interest" description="Disordered" evidence="1">
    <location>
        <begin position="715"/>
        <end position="761"/>
    </location>
</feature>